<gene>
    <name evidence="1" type="ORF">Taro_003588</name>
</gene>
<protein>
    <submittedName>
        <fullName evidence="1">Uncharacterized protein</fullName>
    </submittedName>
</protein>
<organism evidence="1 2">
    <name type="scientific">Colocasia esculenta</name>
    <name type="common">Wild taro</name>
    <name type="synonym">Arum esculentum</name>
    <dbReference type="NCBI Taxonomy" id="4460"/>
    <lineage>
        <taxon>Eukaryota</taxon>
        <taxon>Viridiplantae</taxon>
        <taxon>Streptophyta</taxon>
        <taxon>Embryophyta</taxon>
        <taxon>Tracheophyta</taxon>
        <taxon>Spermatophyta</taxon>
        <taxon>Magnoliopsida</taxon>
        <taxon>Liliopsida</taxon>
        <taxon>Araceae</taxon>
        <taxon>Aroideae</taxon>
        <taxon>Colocasieae</taxon>
        <taxon>Colocasia</taxon>
    </lineage>
</organism>
<accession>A0A843TM19</accession>
<name>A0A843TM19_COLES</name>
<sequence>MSIRSLGSKCVDTIGHYVDTTGIVFKLGFWDSDLVSTPQGTVSTPQSTSVDTQVDCVDTTVTNLCKPENRMRKPLIQDIIIKM</sequence>
<evidence type="ECO:0000313" key="1">
    <source>
        <dbReference type="EMBL" id="MQL71266.1"/>
    </source>
</evidence>
<evidence type="ECO:0000313" key="2">
    <source>
        <dbReference type="Proteomes" id="UP000652761"/>
    </source>
</evidence>
<keyword evidence="2" id="KW-1185">Reference proteome</keyword>
<proteinExistence type="predicted"/>
<dbReference type="AlphaFoldDB" id="A0A843TM19"/>
<comment type="caution">
    <text evidence="1">The sequence shown here is derived from an EMBL/GenBank/DDBJ whole genome shotgun (WGS) entry which is preliminary data.</text>
</comment>
<dbReference type="Proteomes" id="UP000652761">
    <property type="component" value="Unassembled WGS sequence"/>
</dbReference>
<dbReference type="EMBL" id="NMUH01000093">
    <property type="protein sequence ID" value="MQL71266.1"/>
    <property type="molecule type" value="Genomic_DNA"/>
</dbReference>
<reference evidence="1" key="1">
    <citation type="submission" date="2017-07" db="EMBL/GenBank/DDBJ databases">
        <title>Taro Niue Genome Assembly and Annotation.</title>
        <authorList>
            <person name="Atibalentja N."/>
            <person name="Keating K."/>
            <person name="Fields C.J."/>
        </authorList>
    </citation>
    <scope>NUCLEOTIDE SEQUENCE</scope>
    <source>
        <strain evidence="1">Niue_2</strain>
        <tissue evidence="1">Leaf</tissue>
    </source>
</reference>